<keyword evidence="2" id="KW-1185">Reference proteome</keyword>
<dbReference type="EMBL" id="CM037627">
    <property type="protein sequence ID" value="KAH7989193.1"/>
    <property type="molecule type" value="Genomic_DNA"/>
</dbReference>
<proteinExistence type="predicted"/>
<organism evidence="1 2">
    <name type="scientific">Sphaerodactylus townsendi</name>
    <dbReference type="NCBI Taxonomy" id="933632"/>
    <lineage>
        <taxon>Eukaryota</taxon>
        <taxon>Metazoa</taxon>
        <taxon>Chordata</taxon>
        <taxon>Craniata</taxon>
        <taxon>Vertebrata</taxon>
        <taxon>Euteleostomi</taxon>
        <taxon>Lepidosauria</taxon>
        <taxon>Squamata</taxon>
        <taxon>Bifurcata</taxon>
        <taxon>Gekkota</taxon>
        <taxon>Sphaerodactylidae</taxon>
        <taxon>Sphaerodactylus</taxon>
    </lineage>
</organism>
<name>A0ACB8EA11_9SAUR</name>
<dbReference type="Proteomes" id="UP000827872">
    <property type="component" value="Linkage Group LG14"/>
</dbReference>
<sequence length="109" mass="12510">MHTLDISQKADVHVIYNLPFSLGLKADYTEREPNRRMGRSIDQPNKHKGFKKSCFQSYWDCILNQEDSHRKYPNILSLHHAPAKGNSVLSVHPCPELRQSSPSSQHTTL</sequence>
<accession>A0ACB8EA11</accession>
<reference evidence="1" key="1">
    <citation type="submission" date="2021-08" db="EMBL/GenBank/DDBJ databases">
        <title>The first chromosome-level gecko genome reveals the dynamic sex chromosomes of Neotropical dwarf geckos (Sphaerodactylidae: Sphaerodactylus).</title>
        <authorList>
            <person name="Pinto B.J."/>
            <person name="Keating S.E."/>
            <person name="Gamble T."/>
        </authorList>
    </citation>
    <scope>NUCLEOTIDE SEQUENCE</scope>
    <source>
        <strain evidence="1">TG3544</strain>
    </source>
</reference>
<gene>
    <name evidence="1" type="ORF">K3G42_004256</name>
</gene>
<comment type="caution">
    <text evidence="1">The sequence shown here is derived from an EMBL/GenBank/DDBJ whole genome shotgun (WGS) entry which is preliminary data.</text>
</comment>
<evidence type="ECO:0000313" key="1">
    <source>
        <dbReference type="EMBL" id="KAH7989193.1"/>
    </source>
</evidence>
<protein>
    <submittedName>
        <fullName evidence="1">Uncharacterized protein</fullName>
    </submittedName>
</protein>
<evidence type="ECO:0000313" key="2">
    <source>
        <dbReference type="Proteomes" id="UP000827872"/>
    </source>
</evidence>